<dbReference type="Gene3D" id="3.90.1140.10">
    <property type="entry name" value="Cyclic phosphodiesterase"/>
    <property type="match status" value="1"/>
</dbReference>
<dbReference type="SUPFAM" id="SSF55144">
    <property type="entry name" value="LigT-like"/>
    <property type="match status" value="1"/>
</dbReference>
<evidence type="ECO:0008006" key="4">
    <source>
        <dbReference type="Google" id="ProtNLM"/>
    </source>
</evidence>
<feature type="region of interest" description="Disordered" evidence="1">
    <location>
        <begin position="175"/>
        <end position="195"/>
    </location>
</feature>
<evidence type="ECO:0000256" key="1">
    <source>
        <dbReference type="SAM" id="MobiDB-lite"/>
    </source>
</evidence>
<sequence>MAHNVLVVPVPELEPFVLERTHHYDSSFVSADPDFGHAHISALGPFLDDPSEADLALVGDIARRTPAFDFTLDLMGEFQHGLIYLHPEPDAPFRELTRQLVASFPQCPPYGGAFPEPVPHLTLDQRAEGIDLASVRVALGDAVPARCRADRLVLARYANHDCRVLAEWKLSTTPRNRGLPPLRSSSPRFRGDPGS</sequence>
<protein>
    <recommendedName>
        <fullName evidence="4">2'-5' RNA ligase family protein</fullName>
    </recommendedName>
</protein>
<dbReference type="RefSeq" id="WP_345527751.1">
    <property type="nucleotide sequence ID" value="NZ_BAABKN010000019.1"/>
</dbReference>
<accession>A0ABP8Z2A5</accession>
<dbReference type="EMBL" id="BAABKN010000019">
    <property type="protein sequence ID" value="GAA4744355.1"/>
    <property type="molecule type" value="Genomic_DNA"/>
</dbReference>
<reference evidence="3" key="1">
    <citation type="journal article" date="2019" name="Int. J. Syst. Evol. Microbiol.">
        <title>The Global Catalogue of Microorganisms (GCM) 10K type strain sequencing project: providing services to taxonomists for standard genome sequencing and annotation.</title>
        <authorList>
            <consortium name="The Broad Institute Genomics Platform"/>
            <consortium name="The Broad Institute Genome Sequencing Center for Infectious Disease"/>
            <person name="Wu L."/>
            <person name="Ma J."/>
        </authorList>
    </citation>
    <scope>NUCLEOTIDE SEQUENCE [LARGE SCALE GENOMIC DNA]</scope>
    <source>
        <strain evidence="3">JCM 18532</strain>
    </source>
</reference>
<proteinExistence type="predicted"/>
<gene>
    <name evidence="2" type="ORF">GCM10023350_31290</name>
</gene>
<dbReference type="Pfam" id="PF13563">
    <property type="entry name" value="2_5_RNA_ligase2"/>
    <property type="match status" value="1"/>
</dbReference>
<comment type="caution">
    <text evidence="2">The sequence shown here is derived from an EMBL/GenBank/DDBJ whole genome shotgun (WGS) entry which is preliminary data.</text>
</comment>
<keyword evidence="3" id="KW-1185">Reference proteome</keyword>
<dbReference type="Proteomes" id="UP001499882">
    <property type="component" value="Unassembled WGS sequence"/>
</dbReference>
<name>A0ABP8Z2A5_9ACTN</name>
<evidence type="ECO:0000313" key="3">
    <source>
        <dbReference type="Proteomes" id="UP001499882"/>
    </source>
</evidence>
<organism evidence="2 3">
    <name type="scientific">Nocardioides endophyticus</name>
    <dbReference type="NCBI Taxonomy" id="1353775"/>
    <lineage>
        <taxon>Bacteria</taxon>
        <taxon>Bacillati</taxon>
        <taxon>Actinomycetota</taxon>
        <taxon>Actinomycetes</taxon>
        <taxon>Propionibacteriales</taxon>
        <taxon>Nocardioidaceae</taxon>
        <taxon>Nocardioides</taxon>
    </lineage>
</organism>
<evidence type="ECO:0000313" key="2">
    <source>
        <dbReference type="EMBL" id="GAA4744355.1"/>
    </source>
</evidence>
<dbReference type="InterPro" id="IPR009097">
    <property type="entry name" value="Cyclic_Pdiesterase"/>
</dbReference>